<dbReference type="EMBL" id="OC862706">
    <property type="protein sequence ID" value="CAD7630456.1"/>
    <property type="molecule type" value="Genomic_DNA"/>
</dbReference>
<dbReference type="Pfam" id="PF07687">
    <property type="entry name" value="M20_dimer"/>
    <property type="match status" value="1"/>
</dbReference>
<keyword evidence="6" id="KW-1185">Reference proteome</keyword>
<evidence type="ECO:0000256" key="3">
    <source>
        <dbReference type="ARBA" id="ARBA00022801"/>
    </source>
</evidence>
<organism evidence="5">
    <name type="scientific">Medioppia subpectinata</name>
    <dbReference type="NCBI Taxonomy" id="1979941"/>
    <lineage>
        <taxon>Eukaryota</taxon>
        <taxon>Metazoa</taxon>
        <taxon>Ecdysozoa</taxon>
        <taxon>Arthropoda</taxon>
        <taxon>Chelicerata</taxon>
        <taxon>Arachnida</taxon>
        <taxon>Acari</taxon>
        <taxon>Acariformes</taxon>
        <taxon>Sarcoptiformes</taxon>
        <taxon>Oribatida</taxon>
        <taxon>Brachypylina</taxon>
        <taxon>Oppioidea</taxon>
        <taxon>Oppiidae</taxon>
        <taxon>Medioppia</taxon>
    </lineage>
</organism>
<dbReference type="GO" id="GO:0008233">
    <property type="term" value="F:peptidase activity"/>
    <property type="evidence" value="ECO:0007669"/>
    <property type="project" value="UniProtKB-KW"/>
</dbReference>
<dbReference type="Gene3D" id="3.40.630.10">
    <property type="entry name" value="Zn peptidases"/>
    <property type="match status" value="1"/>
</dbReference>
<dbReference type="EMBL" id="CAJPIZ010008131">
    <property type="protein sequence ID" value="CAG2110886.1"/>
    <property type="molecule type" value="Genomic_DNA"/>
</dbReference>
<keyword evidence="2" id="KW-0479">Metal-binding</keyword>
<dbReference type="GO" id="GO:0006508">
    <property type="term" value="P:proteolysis"/>
    <property type="evidence" value="ECO:0007669"/>
    <property type="project" value="UniProtKB-KW"/>
</dbReference>
<evidence type="ECO:0000256" key="1">
    <source>
        <dbReference type="ARBA" id="ARBA00022670"/>
    </source>
</evidence>
<feature type="domain" description="Peptidase M20 dimerisation" evidence="4">
    <location>
        <begin position="218"/>
        <end position="377"/>
    </location>
</feature>
<sequence length="487" mass="53410">MSDNDASQPLKQLFNYIDSHSDDFVANLAELVAIKSVSGEPEARDETIRAVHWMQKQLDAEGCTTRLVDPGLQTLPDGTRIPLPPVLLGQLGRTDPHKKTVCVYGHLDVQPAHMSDGWHTDPFTLTEKEGKLYGRGATDDKGPVLGWLHAIQAYNNTGVELPVNFKFIFEGMEESDSVGLDDVVIAEAKGADGLLADVDYICISDSNWLGATKPTLTYGLRGVAYFYVDIEGAAKDLHSGAYGGGVHEAMTDLVALMNRLVDTRGRILVPGVMDDVLPLTPDEEALYRTIDFNSDEFRDIEVGARRLIHDDKVDTLTHIWRYPCLSLHGIEGAHSTPGAKTVIPGRVVGKFSLRLVPNQDPNTIERLVTDYLNQEFNKLDSPNKLKITMVTGAKPWLADPNDHNFSAGRVAIKTVFGVDPDLARDGGSIPITLTFQSATGKSVLLLNMGASDDGPHSQNEKINKWNYIEGTKVFAAYLYELSRVGEN</sequence>
<dbReference type="GO" id="GO:0046872">
    <property type="term" value="F:metal ion binding"/>
    <property type="evidence" value="ECO:0007669"/>
    <property type="project" value="UniProtKB-KW"/>
</dbReference>
<dbReference type="PANTHER" id="PTHR43270:SF4">
    <property type="entry name" value="CARNOSINE DIPEPTIDASE 2, ISOFORM A"/>
    <property type="match status" value="1"/>
</dbReference>
<evidence type="ECO:0000313" key="6">
    <source>
        <dbReference type="Proteomes" id="UP000759131"/>
    </source>
</evidence>
<dbReference type="InterPro" id="IPR002933">
    <property type="entry name" value="Peptidase_M20"/>
</dbReference>
<dbReference type="InterPro" id="IPR011650">
    <property type="entry name" value="Peptidase_M20_dimer"/>
</dbReference>
<name>A0A7R9KWQ1_9ACAR</name>
<dbReference type="OrthoDB" id="7832001at2759"/>
<accession>A0A7R9KWQ1</accession>
<evidence type="ECO:0000313" key="5">
    <source>
        <dbReference type="EMBL" id="CAD7630456.1"/>
    </source>
</evidence>
<protein>
    <recommendedName>
        <fullName evidence="4">Peptidase M20 dimerisation domain-containing protein</fullName>
    </recommendedName>
</protein>
<dbReference type="InterPro" id="IPR051458">
    <property type="entry name" value="Cyt/Met_Dipeptidase"/>
</dbReference>
<gene>
    <name evidence="5" type="ORF">OSB1V03_LOCUS10869</name>
</gene>
<reference evidence="5" key="1">
    <citation type="submission" date="2020-11" db="EMBL/GenBank/DDBJ databases">
        <authorList>
            <person name="Tran Van P."/>
        </authorList>
    </citation>
    <scope>NUCLEOTIDE SEQUENCE</scope>
</reference>
<dbReference type="AlphaFoldDB" id="A0A7R9KWQ1"/>
<evidence type="ECO:0000259" key="4">
    <source>
        <dbReference type="Pfam" id="PF07687"/>
    </source>
</evidence>
<proteinExistence type="predicted"/>
<dbReference type="Proteomes" id="UP000759131">
    <property type="component" value="Unassembled WGS sequence"/>
</dbReference>
<dbReference type="Gene3D" id="3.30.70.360">
    <property type="match status" value="1"/>
</dbReference>
<dbReference type="Pfam" id="PF01546">
    <property type="entry name" value="Peptidase_M20"/>
    <property type="match status" value="1"/>
</dbReference>
<dbReference type="CDD" id="cd05676">
    <property type="entry name" value="M20_dipept_like_CNDP"/>
    <property type="match status" value="1"/>
</dbReference>
<keyword evidence="1" id="KW-0645">Protease</keyword>
<dbReference type="SUPFAM" id="SSF53187">
    <property type="entry name" value="Zn-dependent exopeptidases"/>
    <property type="match status" value="1"/>
</dbReference>
<evidence type="ECO:0000256" key="2">
    <source>
        <dbReference type="ARBA" id="ARBA00022723"/>
    </source>
</evidence>
<keyword evidence="3" id="KW-0378">Hydrolase</keyword>
<dbReference type="PANTHER" id="PTHR43270">
    <property type="entry name" value="BETA-ALA-HIS DIPEPTIDASE"/>
    <property type="match status" value="1"/>
</dbReference>